<dbReference type="GO" id="GO:0000045">
    <property type="term" value="P:autophagosome assembly"/>
    <property type="evidence" value="ECO:0007669"/>
    <property type="project" value="TreeGrafter"/>
</dbReference>
<name>A0A175JYV7_ENTHI</name>
<dbReference type="InterPro" id="IPR011009">
    <property type="entry name" value="Kinase-like_dom_sf"/>
</dbReference>
<dbReference type="GO" id="GO:0034272">
    <property type="term" value="C:phosphatidylinositol 3-kinase complex, class III, type II"/>
    <property type="evidence" value="ECO:0007669"/>
    <property type="project" value="TreeGrafter"/>
</dbReference>
<dbReference type="GO" id="GO:0005777">
    <property type="term" value="C:peroxisome"/>
    <property type="evidence" value="ECO:0007669"/>
    <property type="project" value="TreeGrafter"/>
</dbReference>
<dbReference type="GO" id="GO:0048015">
    <property type="term" value="P:phosphatidylinositol-mediated signaling"/>
    <property type="evidence" value="ECO:0007669"/>
    <property type="project" value="TreeGrafter"/>
</dbReference>
<sequence length="523" mass="61322">MEKQNKSQSNEFDLYHFLFEISMDSLEPKEVSQLYNFSEELFIKYLPLILSYTSSQDRGKYKFELFKTLIKIGSISMKVLLRIMILHHNKNYCFCKSHDFLQYITYESSQEEKEEVFSKEFECNLVNMIIWNKNNYKEMKVIEEELNYQLEWIDKMYYNKQCEGSTLLVTNKLEEIRNITNEIEIKEQEMVQYKWSLLINPYFGEGELKGIRVMKKYSTTCAPVEFGLIIKLNNKIKIKRVLYKKGDDLRVDLSAELSFHVFNCIWNKFIFKASPHIVNNEVIKPFAETYDVIPFNEGGLIEMVGCSNETPLCLTHTQLSCCIDGRTFELYSSIPCNKCHQILEVSSWDLNDKMKLIASLSGGFVAGFVVGLRDRHLENMKFHLCTHRFVHIDFGYILNKKPYFDANRFAIPTVIRNELQKTKVIIDNEIMNGWDAFISLSTIGYLMLRRNVGFLTRIISLLFSFDENFTDEAITQCLSHSFYLTLSEATAVNTLIGHLQVFSIQKMIKDSQHEILRWCRGLN</sequence>
<dbReference type="SMART" id="SM00146">
    <property type="entry name" value="PI3Kc"/>
    <property type="match status" value="1"/>
</dbReference>
<evidence type="ECO:0000313" key="4">
    <source>
        <dbReference type="EMBL" id="GAT98566.1"/>
    </source>
</evidence>
<dbReference type="AlphaFoldDB" id="A0A175JYV7"/>
<feature type="domain" description="PI3K/PI4K catalytic" evidence="3">
    <location>
        <begin position="210"/>
        <end position="523"/>
    </location>
</feature>
<protein>
    <recommendedName>
        <fullName evidence="3">PI3K/PI4K catalytic domain-containing protein</fullName>
    </recommendedName>
</protein>
<dbReference type="SUPFAM" id="SSF56112">
    <property type="entry name" value="Protein kinase-like (PK-like)"/>
    <property type="match status" value="1"/>
</dbReference>
<dbReference type="VEuPathDB" id="AmoebaDB:EHI7A_140780"/>
<dbReference type="GO" id="GO:0034271">
    <property type="term" value="C:phosphatidylinositol 3-kinase complex, class III, type I"/>
    <property type="evidence" value="ECO:0007669"/>
    <property type="project" value="TreeGrafter"/>
</dbReference>
<dbReference type="PANTHER" id="PTHR10048:SF7">
    <property type="entry name" value="PHOSPHATIDYLINOSITOL 3-KINASE CATALYTIC SUBUNIT TYPE 3"/>
    <property type="match status" value="1"/>
</dbReference>
<reference evidence="4 5" key="1">
    <citation type="submission" date="2016-05" db="EMBL/GenBank/DDBJ databases">
        <title>First whole genome sequencing of Entamoeba histolytica HM1:IMSS-clone-6.</title>
        <authorList>
            <person name="Mukherjee Avik.K."/>
            <person name="Izumyama S."/>
            <person name="Nakada-Tsukui K."/>
            <person name="Nozaki T."/>
        </authorList>
    </citation>
    <scope>NUCLEOTIDE SEQUENCE [LARGE SCALE GENOMIC DNA]</scope>
    <source>
        <strain evidence="4 5">HM1:IMSS clone 6</strain>
    </source>
</reference>
<dbReference type="PANTHER" id="PTHR10048">
    <property type="entry name" value="PHOSPHATIDYLINOSITOL KINASE"/>
    <property type="match status" value="1"/>
</dbReference>
<dbReference type="VEuPathDB" id="AmoebaDB:EHI_184240"/>
<dbReference type="Gene3D" id="1.10.1070.11">
    <property type="entry name" value="Phosphatidylinositol 3-/4-kinase, catalytic domain"/>
    <property type="match status" value="1"/>
</dbReference>
<evidence type="ECO:0000256" key="1">
    <source>
        <dbReference type="ARBA" id="ARBA00022679"/>
    </source>
</evidence>
<dbReference type="GO" id="GO:0006897">
    <property type="term" value="P:endocytosis"/>
    <property type="evidence" value="ECO:0007669"/>
    <property type="project" value="TreeGrafter"/>
</dbReference>
<dbReference type="InterPro" id="IPR015433">
    <property type="entry name" value="PI3/4_kinase"/>
</dbReference>
<evidence type="ECO:0000313" key="5">
    <source>
        <dbReference type="Proteomes" id="UP000078387"/>
    </source>
</evidence>
<keyword evidence="1" id="KW-0808">Transferase</keyword>
<dbReference type="GO" id="GO:0016303">
    <property type="term" value="F:1-phosphatidylinositol-3-kinase activity"/>
    <property type="evidence" value="ECO:0007669"/>
    <property type="project" value="TreeGrafter"/>
</dbReference>
<evidence type="ECO:0000256" key="2">
    <source>
        <dbReference type="ARBA" id="ARBA00022777"/>
    </source>
</evidence>
<dbReference type="VEuPathDB" id="AmoebaDB:EHI5A_193720"/>
<dbReference type="EMBL" id="BDEQ01000001">
    <property type="protein sequence ID" value="GAT98566.1"/>
    <property type="molecule type" value="Genomic_DNA"/>
</dbReference>
<accession>A0A175JYV7</accession>
<dbReference type="VEuPathDB" id="AmoebaDB:KM1_233810"/>
<dbReference type="GO" id="GO:0005768">
    <property type="term" value="C:endosome"/>
    <property type="evidence" value="ECO:0007669"/>
    <property type="project" value="TreeGrafter"/>
</dbReference>
<dbReference type="GO" id="GO:0000407">
    <property type="term" value="C:phagophore assembly site"/>
    <property type="evidence" value="ECO:0007669"/>
    <property type="project" value="TreeGrafter"/>
</dbReference>
<dbReference type="Gene3D" id="3.30.1010.10">
    <property type="entry name" value="Phosphatidylinositol 3-kinase Catalytic Subunit, Chain A, domain 4"/>
    <property type="match status" value="1"/>
</dbReference>
<dbReference type="eggNOG" id="KOG0902">
    <property type="taxonomic scope" value="Eukaryota"/>
</dbReference>
<organism evidence="4 5">
    <name type="scientific">Entamoeba histolytica</name>
    <dbReference type="NCBI Taxonomy" id="5759"/>
    <lineage>
        <taxon>Eukaryota</taxon>
        <taxon>Amoebozoa</taxon>
        <taxon>Evosea</taxon>
        <taxon>Archamoebae</taxon>
        <taxon>Mastigamoebida</taxon>
        <taxon>Entamoebidae</taxon>
        <taxon>Entamoeba</taxon>
    </lineage>
</organism>
<gene>
    <name evidence="4" type="ORF">CL6EHI_184240</name>
</gene>
<keyword evidence="2" id="KW-0418">Kinase</keyword>
<dbReference type="Proteomes" id="UP000078387">
    <property type="component" value="Unassembled WGS sequence"/>
</dbReference>
<comment type="caution">
    <text evidence="4">The sequence shown here is derived from an EMBL/GenBank/DDBJ whole genome shotgun (WGS) entry which is preliminary data.</text>
</comment>
<dbReference type="VEuPathDB" id="AmoebaDB:EHI8A_158710"/>
<proteinExistence type="predicted"/>
<dbReference type="InterPro" id="IPR000403">
    <property type="entry name" value="PI3/4_kinase_cat_dom"/>
</dbReference>
<dbReference type="Pfam" id="PF00454">
    <property type="entry name" value="PI3_PI4_kinase"/>
    <property type="match status" value="1"/>
</dbReference>
<evidence type="ECO:0000259" key="3">
    <source>
        <dbReference type="PROSITE" id="PS50290"/>
    </source>
</evidence>
<dbReference type="PROSITE" id="PS50290">
    <property type="entry name" value="PI3_4_KINASE_3"/>
    <property type="match status" value="1"/>
</dbReference>
<dbReference type="InterPro" id="IPR036940">
    <property type="entry name" value="PI3/4_kinase_cat_sf"/>
</dbReference>